<protein>
    <submittedName>
        <fullName evidence="1">Uncharacterized protein</fullName>
    </submittedName>
</protein>
<dbReference type="Proteomes" id="UP000092665">
    <property type="component" value="Unassembled WGS sequence"/>
</dbReference>
<proteinExistence type="predicted"/>
<sequence length="681" mass="79789">MIKLADIAKDCSDVSPVAKTNILDIDGSISGNIEKLFEVDDGSGLYITHGQKSFVKEKGERDKDFYAKVDKEIQKIIKKKLNLNPSEKVFYDSFWSSKAVHFFYLSDQEYDIKGFIDKFEENSKFLCNVFSAIVGLHIKRIFLKELEENYEIEPEFYNSRIYLSAEKRGNIIDSFYPRFYFTCQKELVVNLHRKAFRIEKKVDSYNVDSYNTEEIQLLFRTKENNFQVTDNINTNEHSKKKFMRFMKGYRNSKNYVQNLIIQKIKELLNHAEISFSERYFKADYVLHDFITVNKNLLHPLILIDARIPKHSADSKSKIFLEKEIKEVFELQELTDSPVQDFNLLDKNKNYLVLNSLDDGAKTSILVEGEIKNTTWDAFKHIGEKGIEDAESDYYSKLKHYRFEAQGETVIQGINLDDNIVENDKKTGLERLNNEIVIKLQKIKSELWLKERIFKEKKIANIDLPDLKITLVYIRIPETYKKNKEILASIVDVDIHNKTLFINKHSLVKSRSALDEKCAFMKKISSLYNDSFYLIDNIEEVILSRYHSDRIPRIIGNQKIDNIEYALEDENLVNRVCNPIETVLPYYLAPKQNSQYEHIYLQPRGDDLLYFVSPCNSPNQTIAKENLIYNILTMDKEGKQINAMEQNITSIFLRSFTNDILRLREVSKSSLFEKIAKIYIEN</sequence>
<evidence type="ECO:0000313" key="1">
    <source>
        <dbReference type="EMBL" id="OCA55242.1"/>
    </source>
</evidence>
<comment type="caution">
    <text evidence="1">The sequence shown here is derived from an EMBL/GenBank/DDBJ whole genome shotgun (WGS) entry which is preliminary data.</text>
</comment>
<accession>A0A1B8YJG2</accession>
<dbReference type="EMBL" id="LOIC01000044">
    <property type="protein sequence ID" value="OCA55242.1"/>
    <property type="molecule type" value="Genomic_DNA"/>
</dbReference>
<reference evidence="2" key="1">
    <citation type="submission" date="2015-11" db="EMBL/GenBank/DDBJ databases">
        <authorList>
            <person name="Tobias N.J."/>
            <person name="Mishra B."/>
            <person name="Gupta D.K."/>
            <person name="Thines M."/>
            <person name="Stinear T.P."/>
            <person name="Bode H.B."/>
        </authorList>
    </citation>
    <scope>NUCLEOTIDE SEQUENCE [LARGE SCALE GENOMIC DNA]</scope>
    <source>
        <strain evidence="2">PB45.5</strain>
    </source>
</reference>
<dbReference type="RefSeq" id="WP_065390076.1">
    <property type="nucleotide sequence ID" value="NZ_CAWMQN010000044.1"/>
</dbReference>
<evidence type="ECO:0000313" key="2">
    <source>
        <dbReference type="Proteomes" id="UP000092665"/>
    </source>
</evidence>
<dbReference type="PATRIC" id="fig|29488.15.peg.2027"/>
<gene>
    <name evidence="1" type="ORF">Phpb_01863</name>
</gene>
<organism evidence="1 2">
    <name type="scientific">Photorhabdus namnaonensis</name>
    <dbReference type="NCBI Taxonomy" id="1851568"/>
    <lineage>
        <taxon>Bacteria</taxon>
        <taxon>Pseudomonadati</taxon>
        <taxon>Pseudomonadota</taxon>
        <taxon>Gammaproteobacteria</taxon>
        <taxon>Enterobacterales</taxon>
        <taxon>Morganellaceae</taxon>
        <taxon>Photorhabdus</taxon>
    </lineage>
</organism>
<dbReference type="AlphaFoldDB" id="A0A1B8YJG2"/>
<name>A0A1B8YJG2_9GAMM</name>
<keyword evidence="2" id="KW-1185">Reference proteome</keyword>